<comment type="pathway">
    <text evidence="3 16">Lipid metabolism; leukotriene B4 biosynthesis.</text>
</comment>
<evidence type="ECO:0000256" key="2">
    <source>
        <dbReference type="ARBA" id="ARBA00004609"/>
    </source>
</evidence>
<evidence type="ECO:0000256" key="10">
    <source>
        <dbReference type="ARBA" id="ARBA00022833"/>
    </source>
</evidence>
<feature type="binding site" evidence="15">
    <location>
        <position position="321"/>
    </location>
    <ligand>
        <name>Zn(2+)</name>
        <dbReference type="ChEBI" id="CHEBI:29105"/>
        <note>catalytic</note>
    </ligand>
</feature>
<dbReference type="Gene3D" id="2.60.40.1730">
    <property type="entry name" value="tricorn interacting facor f3 domain"/>
    <property type="match status" value="1"/>
</dbReference>
<dbReference type="InterPro" id="IPR034015">
    <property type="entry name" value="M1_LTA4H"/>
</dbReference>
<dbReference type="GO" id="GO:0004463">
    <property type="term" value="F:leukotriene-A4 hydrolase activity"/>
    <property type="evidence" value="ECO:0007669"/>
    <property type="project" value="UniProtKB-EC"/>
</dbReference>
<dbReference type="InterPro" id="IPR016024">
    <property type="entry name" value="ARM-type_fold"/>
</dbReference>
<dbReference type="InterPro" id="IPR001930">
    <property type="entry name" value="Peptidase_M1"/>
</dbReference>
<feature type="binding site" evidence="15">
    <location>
        <position position="344"/>
    </location>
    <ligand>
        <name>Zn(2+)</name>
        <dbReference type="ChEBI" id="CHEBI:29105"/>
        <note>catalytic</note>
    </ligand>
</feature>
<dbReference type="STRING" id="43041.A0A182JTT2"/>
<keyword evidence="6" id="KW-0336">GPI-anchor</keyword>
<dbReference type="CDD" id="cd09599">
    <property type="entry name" value="M1_LTA4H"/>
    <property type="match status" value="1"/>
</dbReference>
<comment type="catalytic activity">
    <reaction evidence="16">
        <text>leukotriene A4 + H2O = leukotriene B4</text>
        <dbReference type="Rhea" id="RHEA:22324"/>
        <dbReference type="ChEBI" id="CHEBI:15377"/>
        <dbReference type="ChEBI" id="CHEBI:57461"/>
        <dbReference type="ChEBI" id="CHEBI:57463"/>
        <dbReference type="EC" id="3.3.2.6"/>
    </reaction>
</comment>
<comment type="similarity">
    <text evidence="4 16">Belongs to the peptidase M1 family.</text>
</comment>
<dbReference type="SMART" id="SM01263">
    <property type="entry name" value="Leuk-A4-hydro_C"/>
    <property type="match status" value="1"/>
</dbReference>
<protein>
    <recommendedName>
        <fullName evidence="16">Leukotriene A(4) hydrolase</fullName>
        <shortName evidence="16">LTA-4 hydrolase</shortName>
        <ecNumber evidence="16">3.3.2.6</ecNumber>
    </recommendedName>
</protein>
<keyword evidence="8 15" id="KW-0479">Metal-binding</keyword>
<evidence type="ECO:0000256" key="8">
    <source>
        <dbReference type="ARBA" id="ARBA00022723"/>
    </source>
</evidence>
<keyword evidence="5 16" id="KW-0963">Cytoplasm</keyword>
<reference evidence="19" key="2">
    <citation type="submission" date="2020-05" db="UniProtKB">
        <authorList>
            <consortium name="EnsemblMetazoa"/>
        </authorList>
    </citation>
    <scope>IDENTIFICATION</scope>
    <source>
        <strain evidence="19">ACHKN1017</strain>
    </source>
</reference>
<dbReference type="GO" id="GO:0004177">
    <property type="term" value="F:aminopeptidase activity"/>
    <property type="evidence" value="ECO:0007669"/>
    <property type="project" value="TreeGrafter"/>
</dbReference>
<dbReference type="InterPro" id="IPR015211">
    <property type="entry name" value="Peptidase_M1_C"/>
</dbReference>
<dbReference type="GO" id="GO:0098552">
    <property type="term" value="C:side of membrane"/>
    <property type="evidence" value="ECO:0007669"/>
    <property type="project" value="UniProtKB-KW"/>
</dbReference>
<keyword evidence="20" id="KW-1185">Reference proteome</keyword>
<evidence type="ECO:0000256" key="1">
    <source>
        <dbReference type="ARBA" id="ARBA00004496"/>
    </source>
</evidence>
<evidence type="ECO:0000256" key="7">
    <source>
        <dbReference type="ARBA" id="ARBA00022670"/>
    </source>
</evidence>
<dbReference type="SUPFAM" id="SSF63737">
    <property type="entry name" value="Leukotriene A4 hydrolase N-terminal domain"/>
    <property type="match status" value="1"/>
</dbReference>
<feature type="active site" description="Proton acceptor" evidence="13">
    <location>
        <position position="322"/>
    </location>
</feature>
<dbReference type="GO" id="GO:0005829">
    <property type="term" value="C:cytosol"/>
    <property type="evidence" value="ECO:0007669"/>
    <property type="project" value="TreeGrafter"/>
</dbReference>
<dbReference type="PANTHER" id="PTHR45726">
    <property type="entry name" value="LEUKOTRIENE A-4 HYDROLASE"/>
    <property type="match status" value="1"/>
</dbReference>
<evidence type="ECO:0000256" key="5">
    <source>
        <dbReference type="ARBA" id="ARBA00022490"/>
    </source>
</evidence>
<feature type="binding site" evidence="15">
    <location>
        <position position="325"/>
    </location>
    <ligand>
        <name>Zn(2+)</name>
        <dbReference type="ChEBI" id="CHEBI:29105"/>
        <note>catalytic</note>
    </ligand>
</feature>
<dbReference type="EnsemblMetazoa" id="ACHR001914-RA">
    <property type="protein sequence ID" value="ACHR001914-PA"/>
    <property type="gene ID" value="ACHR001914"/>
</dbReference>
<dbReference type="GO" id="GO:0006508">
    <property type="term" value="P:proteolysis"/>
    <property type="evidence" value="ECO:0007669"/>
    <property type="project" value="UniProtKB-KW"/>
</dbReference>
<dbReference type="FunFam" id="2.60.40.1730:FF:000004">
    <property type="entry name" value="Leukotriene A(4) hydrolase"/>
    <property type="match status" value="1"/>
</dbReference>
<evidence type="ECO:0000256" key="3">
    <source>
        <dbReference type="ARBA" id="ARBA00004716"/>
    </source>
</evidence>
<dbReference type="InterPro" id="IPR014782">
    <property type="entry name" value="Peptidase_M1_dom"/>
</dbReference>
<evidence type="ECO:0000256" key="12">
    <source>
        <dbReference type="ARBA" id="ARBA00023288"/>
    </source>
</evidence>
<dbReference type="InterPro" id="IPR038502">
    <property type="entry name" value="M1_LTA-4_hydro/amino_C_sf"/>
</dbReference>
<reference evidence="20" key="1">
    <citation type="submission" date="2013-03" db="EMBL/GenBank/DDBJ databases">
        <title>The Genome Sequence of Anopheles christyi ACHKN1017.</title>
        <authorList>
            <consortium name="The Broad Institute Genomics Platform"/>
            <person name="Neafsey D.E."/>
            <person name="Besansky N."/>
            <person name="Walker B."/>
            <person name="Young S.K."/>
            <person name="Zeng Q."/>
            <person name="Gargeya S."/>
            <person name="Fitzgerald M."/>
            <person name="Haas B."/>
            <person name="Abouelleil A."/>
            <person name="Allen A.W."/>
            <person name="Alvarado L."/>
            <person name="Arachchi H.M."/>
            <person name="Berlin A.M."/>
            <person name="Chapman S.B."/>
            <person name="Gainer-Dewar J."/>
            <person name="Goldberg J."/>
            <person name="Griggs A."/>
            <person name="Gujja S."/>
            <person name="Hansen M."/>
            <person name="Howarth C."/>
            <person name="Imamovic A."/>
            <person name="Ireland A."/>
            <person name="Larimer J."/>
            <person name="McCowan C."/>
            <person name="Murphy C."/>
            <person name="Pearson M."/>
            <person name="Poon T.W."/>
            <person name="Priest M."/>
            <person name="Roberts A."/>
            <person name="Saif S."/>
            <person name="Shea T."/>
            <person name="Sisk P."/>
            <person name="Sykes S."/>
            <person name="Wortman J."/>
            <person name="Nusbaum C."/>
            <person name="Birren B."/>
        </authorList>
    </citation>
    <scope>NUCLEOTIDE SEQUENCE [LARGE SCALE GENOMIC DNA]</scope>
    <source>
        <strain evidence="20">ACHKN1017</strain>
    </source>
</reference>
<dbReference type="InterPro" id="IPR012777">
    <property type="entry name" value="LTA4H"/>
</dbReference>
<evidence type="ECO:0000256" key="16">
    <source>
        <dbReference type="RuleBase" id="RU361141"/>
    </source>
</evidence>
<evidence type="ECO:0000256" key="13">
    <source>
        <dbReference type="PIRSR" id="PIRSR612777-1"/>
    </source>
</evidence>
<organism evidence="19 20">
    <name type="scientific">Anopheles christyi</name>
    <dbReference type="NCBI Taxonomy" id="43041"/>
    <lineage>
        <taxon>Eukaryota</taxon>
        <taxon>Metazoa</taxon>
        <taxon>Ecdysozoa</taxon>
        <taxon>Arthropoda</taxon>
        <taxon>Hexapoda</taxon>
        <taxon>Insecta</taxon>
        <taxon>Pterygota</taxon>
        <taxon>Neoptera</taxon>
        <taxon>Endopterygota</taxon>
        <taxon>Diptera</taxon>
        <taxon>Nematocera</taxon>
        <taxon>Culicoidea</taxon>
        <taxon>Culicidae</taxon>
        <taxon>Anophelinae</taxon>
        <taxon>Anopheles</taxon>
    </lineage>
</organism>
<dbReference type="InterPro" id="IPR049980">
    <property type="entry name" value="LTA4H_cat"/>
</dbReference>
<evidence type="ECO:0000256" key="14">
    <source>
        <dbReference type="PIRSR" id="PIRSR612777-2"/>
    </source>
</evidence>
<dbReference type="InterPro" id="IPR027268">
    <property type="entry name" value="Peptidase_M4/M1_CTD_sf"/>
</dbReference>
<feature type="binding site" evidence="14">
    <location>
        <begin position="167"/>
        <end position="169"/>
    </location>
    <ligand>
        <name>a peptide</name>
        <dbReference type="ChEBI" id="CHEBI:60466"/>
    </ligand>
</feature>
<dbReference type="GO" id="GO:0019370">
    <property type="term" value="P:leukotriene biosynthetic process"/>
    <property type="evidence" value="ECO:0007669"/>
    <property type="project" value="UniProtKB-KW"/>
</dbReference>
<comment type="cofactor">
    <cofactor evidence="15 16">
        <name>Zn(2+)</name>
        <dbReference type="ChEBI" id="CHEBI:29105"/>
    </cofactor>
    <text evidence="15 16">Binds 1 zinc ion per subunit.</text>
</comment>
<accession>A0A182JTT2</accession>
<dbReference type="Proteomes" id="UP000075881">
    <property type="component" value="Unassembled WGS sequence"/>
</dbReference>
<comment type="subcellular location">
    <subcellularLocation>
        <location evidence="2">Cell membrane</location>
        <topology evidence="2">Lipid-anchor</topology>
        <topology evidence="2">GPI-anchor</topology>
    </subcellularLocation>
    <subcellularLocation>
        <location evidence="1 16">Cytoplasm</location>
    </subcellularLocation>
</comment>
<keyword evidence="6" id="KW-0325">Glycoprotein</keyword>
<name>A0A182JTT2_9DIPT</name>
<dbReference type="SUPFAM" id="SSF55486">
    <property type="entry name" value="Metalloproteases ('zincins'), catalytic domain"/>
    <property type="match status" value="1"/>
</dbReference>
<keyword evidence="11 16" id="KW-0482">Metalloprotease</keyword>
<dbReference type="PANTHER" id="PTHR45726:SF3">
    <property type="entry name" value="LEUKOTRIENE A-4 HYDROLASE"/>
    <property type="match status" value="1"/>
</dbReference>
<dbReference type="EC" id="3.3.2.6" evidence="16"/>
<dbReference type="InterPro" id="IPR045357">
    <property type="entry name" value="Aminopeptidase_N-like_N"/>
</dbReference>
<sequence>MYHLAKRSVFVLFTVCVIVSLLFLYRPVTTMRLSPLDPSSYSNAHELIIRHVDLDWTVNFDKSTISGTASLNFKLIKKDLEEVFLDVSDINVSSVTAKSSAGEVPLDWDIGGTIENIGSKLTIYLPTKTNDDLTLVITYETSPKASALQWLTPEQTFGKQHPYLFSQCQAIHARSILPCQDTPAVKFTYNATLHHPEEVTGLMSALKVDSEPGVSKFQQKTPIPSYLLAIVVGALVSKSIGPISSVWAEQEQIDEAAEEFSQTADFIAKAEEICGPYVWERYDLLVMPPSFPFGGMENPCLTFVTPTLLAGDKSLATVVAHEIAHSWTGNLVTNRNFEHFWLNEGFTVFVEGKIVGRLFGNASRDFHALHGLSELSDCIKTQLAETPELTKLVVDLSECGPDDAFSTVPYIKGSTFLRYLEDLLGGPSKFEPFFRAYLNRFKYQSVLTNDFKQMLYEWFREDPKNEVLLERINWDLWLFGEGMPPIIPSYDRSMLEACLAHANLWAENDLDTIKNSPLLKQSLVSVQLIEFLAQLLEKKKIVELTTEKVALLGETYGFSTTKNAELRFRFVRLYIRGRLIEKMDEILAFANSNFRMKFVRPVYKELGAWPQARPIAIENFNRVKDQMMTVCAYTVAKDLGISDVSA</sequence>
<keyword evidence="16" id="KW-0434">Leukotriene biosynthesis</keyword>
<dbReference type="Gene3D" id="1.25.40.320">
    <property type="entry name" value="Peptidase M1, leukotriene A4 hydrolase/aminopeptidase C-terminal domain"/>
    <property type="match status" value="1"/>
</dbReference>
<proteinExistence type="inferred from homology"/>
<keyword evidence="7 16" id="KW-0645">Protease</keyword>
<keyword evidence="17" id="KW-0472">Membrane</keyword>
<keyword evidence="17" id="KW-1133">Transmembrane helix</keyword>
<dbReference type="Gene3D" id="1.10.390.10">
    <property type="entry name" value="Neutral Protease Domain 2"/>
    <property type="match status" value="1"/>
</dbReference>
<feature type="binding site" evidence="14">
    <location>
        <begin position="292"/>
        <end position="297"/>
    </location>
    <ligand>
        <name>a peptide</name>
        <dbReference type="ChEBI" id="CHEBI:60466"/>
    </ligand>
</feature>
<dbReference type="GO" id="GO:0043171">
    <property type="term" value="P:peptide catabolic process"/>
    <property type="evidence" value="ECO:0007669"/>
    <property type="project" value="TreeGrafter"/>
</dbReference>
<dbReference type="AlphaFoldDB" id="A0A182JTT2"/>
<dbReference type="Pfam" id="PF17900">
    <property type="entry name" value="Peptidase_M1_N"/>
    <property type="match status" value="1"/>
</dbReference>
<evidence type="ECO:0000256" key="6">
    <source>
        <dbReference type="ARBA" id="ARBA00022622"/>
    </source>
</evidence>
<dbReference type="SUPFAM" id="SSF48371">
    <property type="entry name" value="ARM repeat"/>
    <property type="match status" value="1"/>
</dbReference>
<dbReference type="UniPathway" id="UPA00878"/>
<keyword evidence="12" id="KW-0449">Lipoprotein</keyword>
<evidence type="ECO:0000313" key="19">
    <source>
        <dbReference type="EnsemblMetazoa" id="ACHR001914-PA"/>
    </source>
</evidence>
<evidence type="ECO:0000256" key="4">
    <source>
        <dbReference type="ARBA" id="ARBA00010136"/>
    </source>
</evidence>
<dbReference type="GO" id="GO:0004301">
    <property type="term" value="F:epoxide hydrolase activity"/>
    <property type="evidence" value="ECO:0007669"/>
    <property type="project" value="TreeGrafter"/>
</dbReference>
<dbReference type="VEuPathDB" id="VectorBase:ACHR001914"/>
<keyword evidence="10 15" id="KW-0862">Zinc</keyword>
<keyword evidence="17" id="KW-0812">Transmembrane</keyword>
<evidence type="ECO:0000256" key="11">
    <source>
        <dbReference type="ARBA" id="ARBA00023049"/>
    </source>
</evidence>
<feature type="transmembrane region" description="Helical" evidence="17">
    <location>
        <begin position="7"/>
        <end position="25"/>
    </location>
</feature>
<dbReference type="GO" id="GO:0005886">
    <property type="term" value="C:plasma membrane"/>
    <property type="evidence" value="ECO:0007669"/>
    <property type="project" value="UniProtKB-SubCell"/>
</dbReference>
<dbReference type="Pfam" id="PF09127">
    <property type="entry name" value="Leuk-A4-hydro_C"/>
    <property type="match status" value="1"/>
</dbReference>
<evidence type="ECO:0000313" key="20">
    <source>
        <dbReference type="Proteomes" id="UP000075881"/>
    </source>
</evidence>
<dbReference type="PRINTS" id="PR00756">
    <property type="entry name" value="ALADIPTASE"/>
</dbReference>
<evidence type="ECO:0000259" key="18">
    <source>
        <dbReference type="SMART" id="SM01263"/>
    </source>
</evidence>
<feature type="domain" description="Peptidase M1 leukotriene A4 hydrolase/aminopeptidase C-terminal" evidence="18">
    <location>
        <begin position="493"/>
        <end position="639"/>
    </location>
</feature>
<evidence type="ECO:0000256" key="9">
    <source>
        <dbReference type="ARBA" id="ARBA00022801"/>
    </source>
</evidence>
<dbReference type="NCBIfam" id="TIGR02411">
    <property type="entry name" value="leuko_A4_hydro"/>
    <property type="match status" value="1"/>
</dbReference>
<evidence type="ECO:0000256" key="15">
    <source>
        <dbReference type="PIRSR" id="PIRSR612777-3"/>
    </source>
</evidence>
<dbReference type="FunFam" id="3.30.2010.30:FF:000001">
    <property type="entry name" value="Leukotriene A(4) hydrolase"/>
    <property type="match status" value="1"/>
</dbReference>
<dbReference type="GO" id="GO:0008270">
    <property type="term" value="F:zinc ion binding"/>
    <property type="evidence" value="ECO:0007669"/>
    <property type="project" value="InterPro"/>
</dbReference>
<feature type="active site" description="Proton donor" evidence="13">
    <location>
        <position position="410"/>
    </location>
</feature>
<dbReference type="Gene3D" id="3.30.2010.30">
    <property type="match status" value="1"/>
</dbReference>
<keyword evidence="9 16" id="KW-0378">Hydrolase</keyword>
<dbReference type="FunFam" id="1.10.390.10:FF:000003">
    <property type="entry name" value="Leukotriene A(4) hydrolase"/>
    <property type="match status" value="1"/>
</dbReference>
<dbReference type="InterPro" id="IPR042097">
    <property type="entry name" value="Aminopeptidase_N-like_N_sf"/>
</dbReference>
<dbReference type="GO" id="GO:0008237">
    <property type="term" value="F:metallopeptidase activity"/>
    <property type="evidence" value="ECO:0007669"/>
    <property type="project" value="UniProtKB-KW"/>
</dbReference>
<evidence type="ECO:0000256" key="17">
    <source>
        <dbReference type="SAM" id="Phobius"/>
    </source>
</evidence>
<feature type="binding site" evidence="14">
    <location>
        <begin position="595"/>
        <end position="597"/>
    </location>
    <ligand>
        <name>a peptide</name>
        <dbReference type="ChEBI" id="CHEBI:60466"/>
    </ligand>
</feature>
<dbReference type="Pfam" id="PF01433">
    <property type="entry name" value="Peptidase_M1"/>
    <property type="match status" value="1"/>
</dbReference>